<dbReference type="RefSeq" id="WP_246356087.1">
    <property type="nucleotide sequence ID" value="NZ_CADIKH010000035.1"/>
</dbReference>
<protein>
    <submittedName>
        <fullName evidence="1">Uncharacterized protein</fullName>
    </submittedName>
</protein>
<evidence type="ECO:0000313" key="2">
    <source>
        <dbReference type="Proteomes" id="UP000494363"/>
    </source>
</evidence>
<reference evidence="1 2" key="1">
    <citation type="submission" date="2020-04" db="EMBL/GenBank/DDBJ databases">
        <authorList>
            <person name="De Canck E."/>
        </authorList>
    </citation>
    <scope>NUCLEOTIDE SEQUENCE [LARGE SCALE GENOMIC DNA]</scope>
    <source>
        <strain evidence="1 2">LMG 29542</strain>
    </source>
</reference>
<dbReference type="EMBL" id="CADIKH010000035">
    <property type="protein sequence ID" value="CAB3767876.1"/>
    <property type="molecule type" value="Genomic_DNA"/>
</dbReference>
<gene>
    <name evidence="1" type="ORF">LMG29542_05720</name>
</gene>
<sequence>MTRLSALSIGAWAHHSWLMREKPIRGERALAEASARLVAEYPQLTRIDFTQTLPCIGDLPRAACARLFRISAALACSRSLRRVVAGSAHRWFARNVAPHVLREIQKHVRGESDDLPVGGPPNFYDRRELTAAGLALSLRGLGDSGEVQHIWLRLRMPRDIVEASARFNAGDITTEAARALIDDARQLMRGESC</sequence>
<keyword evidence="2" id="KW-1185">Reference proteome</keyword>
<name>A0A6J5ERM4_9BURK</name>
<evidence type="ECO:0000313" key="1">
    <source>
        <dbReference type="EMBL" id="CAB3767876.1"/>
    </source>
</evidence>
<organism evidence="1 2">
    <name type="scientific">Paraburkholderia humisilvae</name>
    <dbReference type="NCBI Taxonomy" id="627669"/>
    <lineage>
        <taxon>Bacteria</taxon>
        <taxon>Pseudomonadati</taxon>
        <taxon>Pseudomonadota</taxon>
        <taxon>Betaproteobacteria</taxon>
        <taxon>Burkholderiales</taxon>
        <taxon>Burkholderiaceae</taxon>
        <taxon>Paraburkholderia</taxon>
    </lineage>
</organism>
<dbReference type="Proteomes" id="UP000494363">
    <property type="component" value="Unassembled WGS sequence"/>
</dbReference>
<accession>A0A6J5ERM4</accession>
<dbReference type="AlphaFoldDB" id="A0A6J5ERM4"/>
<proteinExistence type="predicted"/>